<dbReference type="EC" id="2.7.7.65" evidence="1"/>
<dbReference type="InterPro" id="IPR029787">
    <property type="entry name" value="Nucleotide_cyclase"/>
</dbReference>
<dbReference type="InterPro" id="IPR000160">
    <property type="entry name" value="GGDEF_dom"/>
</dbReference>
<dbReference type="PANTHER" id="PTHR45138:SF9">
    <property type="entry name" value="DIGUANYLATE CYCLASE DGCM-RELATED"/>
    <property type="match status" value="1"/>
</dbReference>
<gene>
    <name evidence="4" type="ORF">HN018_01935</name>
</gene>
<evidence type="ECO:0000313" key="4">
    <source>
        <dbReference type="EMBL" id="QKE92373.1"/>
    </source>
</evidence>
<dbReference type="InterPro" id="IPR043128">
    <property type="entry name" value="Rev_trsase/Diguanyl_cyclase"/>
</dbReference>
<dbReference type="SUPFAM" id="SSF55073">
    <property type="entry name" value="Nucleotide cyclase"/>
    <property type="match status" value="1"/>
</dbReference>
<evidence type="ECO:0000313" key="5">
    <source>
        <dbReference type="Proteomes" id="UP000500767"/>
    </source>
</evidence>
<evidence type="ECO:0000256" key="2">
    <source>
        <dbReference type="ARBA" id="ARBA00034247"/>
    </source>
</evidence>
<dbReference type="CDD" id="cd01949">
    <property type="entry name" value="GGDEF"/>
    <property type="match status" value="1"/>
</dbReference>
<dbReference type="PANTHER" id="PTHR45138">
    <property type="entry name" value="REGULATORY COMPONENTS OF SENSORY TRANSDUCTION SYSTEM"/>
    <property type="match status" value="1"/>
</dbReference>
<dbReference type="SMART" id="SM00267">
    <property type="entry name" value="GGDEF"/>
    <property type="match status" value="1"/>
</dbReference>
<keyword evidence="5" id="KW-1185">Reference proteome</keyword>
<organism evidence="4 5">
    <name type="scientific">Lichenicola cladoniae</name>
    <dbReference type="NCBI Taxonomy" id="1484109"/>
    <lineage>
        <taxon>Bacteria</taxon>
        <taxon>Pseudomonadati</taxon>
        <taxon>Pseudomonadota</taxon>
        <taxon>Alphaproteobacteria</taxon>
        <taxon>Acetobacterales</taxon>
        <taxon>Acetobacteraceae</taxon>
        <taxon>Lichenicola</taxon>
    </lineage>
</organism>
<feature type="domain" description="GGDEF" evidence="3">
    <location>
        <begin position="64"/>
        <end position="197"/>
    </location>
</feature>
<dbReference type="Pfam" id="PF00990">
    <property type="entry name" value="GGDEF"/>
    <property type="match status" value="1"/>
</dbReference>
<dbReference type="EMBL" id="CP053708">
    <property type="protein sequence ID" value="QKE92373.1"/>
    <property type="molecule type" value="Genomic_DNA"/>
</dbReference>
<protein>
    <recommendedName>
        <fullName evidence="1">diguanylate cyclase</fullName>
        <ecNumber evidence="1">2.7.7.65</ecNumber>
    </recommendedName>
</protein>
<name>A0A6M8HV14_9PROT</name>
<comment type="catalytic activity">
    <reaction evidence="2">
        <text>2 GTP = 3',3'-c-di-GMP + 2 diphosphate</text>
        <dbReference type="Rhea" id="RHEA:24898"/>
        <dbReference type="ChEBI" id="CHEBI:33019"/>
        <dbReference type="ChEBI" id="CHEBI:37565"/>
        <dbReference type="ChEBI" id="CHEBI:58805"/>
        <dbReference type="EC" id="2.7.7.65"/>
    </reaction>
</comment>
<accession>A0A6M8HV14</accession>
<dbReference type="InterPro" id="IPR050469">
    <property type="entry name" value="Diguanylate_Cyclase"/>
</dbReference>
<sequence length="201" mass="21954">MRAGSRLLQAVSCLAGAVRRRDREIVRTAGAALTEDTPRDALIGIGNRRHLDDSLRTLGMLDSREYVIVMIDLDHFKSINDRFFHVVGNKVLVRIAQEIVAGSRPGDLAARYSGEEFVLVMSDIDDTAARTVCDRICRAIHVIDWSFYSSDLTLTASLGLASSTEVSGGPLDVLSLADRYLYLAKQAGRDCVMGADPRPAS</sequence>
<reference evidence="4 5" key="1">
    <citation type="journal article" date="2014" name="World J. Microbiol. Biotechnol.">
        <title>Biodiversity and physiological characteristics of Antarctic and Arctic lichens-associated bacteria.</title>
        <authorList>
            <person name="Lee Y.M."/>
            <person name="Kim E.H."/>
            <person name="Lee H.K."/>
            <person name="Hong S.G."/>
        </authorList>
    </citation>
    <scope>NUCLEOTIDE SEQUENCE [LARGE SCALE GENOMIC DNA]</scope>
    <source>
        <strain evidence="4 5">PAMC 26569</strain>
    </source>
</reference>
<evidence type="ECO:0000256" key="1">
    <source>
        <dbReference type="ARBA" id="ARBA00012528"/>
    </source>
</evidence>
<dbReference type="AlphaFoldDB" id="A0A6M8HV14"/>
<dbReference type="Proteomes" id="UP000500767">
    <property type="component" value="Chromosome"/>
</dbReference>
<proteinExistence type="predicted"/>
<evidence type="ECO:0000259" key="3">
    <source>
        <dbReference type="PROSITE" id="PS50887"/>
    </source>
</evidence>
<dbReference type="PROSITE" id="PS50887">
    <property type="entry name" value="GGDEF"/>
    <property type="match status" value="1"/>
</dbReference>
<dbReference type="Gene3D" id="3.30.70.270">
    <property type="match status" value="1"/>
</dbReference>
<dbReference type="NCBIfam" id="TIGR00254">
    <property type="entry name" value="GGDEF"/>
    <property type="match status" value="1"/>
</dbReference>
<dbReference type="KEGG" id="lck:HN018_01935"/>
<dbReference type="GO" id="GO:0052621">
    <property type="term" value="F:diguanylate cyclase activity"/>
    <property type="evidence" value="ECO:0007669"/>
    <property type="project" value="UniProtKB-EC"/>
</dbReference>